<keyword evidence="2" id="KW-1185">Reference proteome</keyword>
<reference evidence="1 2" key="1">
    <citation type="journal article" date="2021" name="Microbiol. Spectr.">
        <title>A Single Bacterium Capable of Oxidation and Reduction of Iron at Circumneutral pH.</title>
        <authorList>
            <person name="Kato S."/>
            <person name="Ohkuma M."/>
        </authorList>
    </citation>
    <scope>NUCLEOTIDE SEQUENCE [LARGE SCALE GENOMIC DNA]</scope>
    <source>
        <strain evidence="1 2">MIZ03</strain>
    </source>
</reference>
<dbReference type="EMBL" id="AP024238">
    <property type="protein sequence ID" value="BCO27313.1"/>
    <property type="molecule type" value="Genomic_DNA"/>
</dbReference>
<evidence type="ECO:0000313" key="2">
    <source>
        <dbReference type="Proteomes" id="UP000824366"/>
    </source>
</evidence>
<dbReference type="Proteomes" id="UP000824366">
    <property type="component" value="Chromosome"/>
</dbReference>
<evidence type="ECO:0000313" key="1">
    <source>
        <dbReference type="EMBL" id="BCO27313.1"/>
    </source>
</evidence>
<gene>
    <name evidence="1" type="ORF">MIZ03_2201</name>
</gene>
<accession>A0ABM7MM37</accession>
<protein>
    <submittedName>
        <fullName evidence="1">Uncharacterized protein</fullName>
    </submittedName>
</protein>
<sequence>MGMDAHIDWSALEALRSAPSATWRAAIQRNLAKGLIAASGAKKLHHFFTSHQWVIRHGRIGSYIFQTVPRREMS</sequence>
<organism evidence="1 2">
    <name type="scientific">Rhodoferax lithotrophicus</name>
    <dbReference type="NCBI Taxonomy" id="2798804"/>
    <lineage>
        <taxon>Bacteria</taxon>
        <taxon>Pseudomonadati</taxon>
        <taxon>Pseudomonadota</taxon>
        <taxon>Betaproteobacteria</taxon>
        <taxon>Burkholderiales</taxon>
        <taxon>Comamonadaceae</taxon>
        <taxon>Rhodoferax</taxon>
    </lineage>
</organism>
<proteinExistence type="predicted"/>
<name>A0ABM7MM37_9BURK</name>